<dbReference type="AlphaFoldDB" id="A0A081BUK7"/>
<dbReference type="EMBL" id="DF820464">
    <property type="protein sequence ID" value="GAK56012.1"/>
    <property type="molecule type" value="Genomic_DNA"/>
</dbReference>
<dbReference type="InterPro" id="IPR027417">
    <property type="entry name" value="P-loop_NTPase"/>
</dbReference>
<dbReference type="CDD" id="cd18785">
    <property type="entry name" value="SF2_C"/>
    <property type="match status" value="1"/>
</dbReference>
<feature type="domain" description="Helicase C-terminal" evidence="1">
    <location>
        <begin position="749"/>
        <end position="945"/>
    </location>
</feature>
<dbReference type="InterPro" id="IPR001650">
    <property type="entry name" value="Helicase_C-like"/>
</dbReference>
<reference evidence="2" key="1">
    <citation type="journal article" date="2015" name="PeerJ">
        <title>First genomic representation of candidate bacterial phylum KSB3 points to enhanced environmental sensing as a trigger of wastewater bulking.</title>
        <authorList>
            <person name="Sekiguchi Y."/>
            <person name="Ohashi A."/>
            <person name="Parks D.H."/>
            <person name="Yamauchi T."/>
            <person name="Tyson G.W."/>
            <person name="Hugenholtz P."/>
        </authorList>
    </citation>
    <scope>NUCLEOTIDE SEQUENCE [LARGE SCALE GENOMIC DNA]</scope>
</reference>
<evidence type="ECO:0000313" key="2">
    <source>
        <dbReference type="EMBL" id="GAK56012.1"/>
    </source>
</evidence>
<dbReference type="SUPFAM" id="SSF52540">
    <property type="entry name" value="P-loop containing nucleoside triphosphate hydrolases"/>
    <property type="match status" value="2"/>
</dbReference>
<proteinExistence type="predicted"/>
<dbReference type="eggNOG" id="COG1203">
    <property type="taxonomic scope" value="Bacteria"/>
</dbReference>
<organism evidence="2">
    <name type="scientific">Vecturithrix granuli</name>
    <dbReference type="NCBI Taxonomy" id="1499967"/>
    <lineage>
        <taxon>Bacteria</taxon>
        <taxon>Candidatus Moduliflexota</taxon>
        <taxon>Candidatus Vecturitrichia</taxon>
        <taxon>Candidatus Vecturitrichales</taxon>
        <taxon>Candidatus Vecturitrichaceae</taxon>
        <taxon>Candidatus Vecturithrix</taxon>
    </lineage>
</organism>
<dbReference type="PROSITE" id="PS51194">
    <property type="entry name" value="HELICASE_CTER"/>
    <property type="match status" value="1"/>
</dbReference>
<dbReference type="Pfam" id="PF00271">
    <property type="entry name" value="Helicase_C"/>
    <property type="match status" value="1"/>
</dbReference>
<gene>
    <name evidence="2" type="ORF">U27_02973</name>
</gene>
<dbReference type="Gene3D" id="3.40.50.300">
    <property type="entry name" value="P-loop containing nucleotide triphosphate hydrolases"/>
    <property type="match status" value="2"/>
</dbReference>
<sequence length="1072" mass="121696">MLLEEAEIIVSDGEGDIETRDSGSLDESSDIDDDTLNLANSYLPSAMGISCFLDIPKEGFRITITAGRYKIGDVAVPDKDGNPITKRGYLREPLDTEISIPRSVLPTQKKRSCNFDIQKDNKSIDLILNITNRTPTTQFDETRQLYTFSLINNLKSSNSRVDTDDCFFQVGFTVRAQEATPCFLPYPSSKSTSQNEDERSVRLLYRHHHTFAIGHGCAPSWGIEPGEQRASEIQAEILPTFEIQPILPTKFDDITLKMYDMSDYGESDSLTSNLSALCQKYEAWITEQETAIASEILSEELHQTAERHIQQCKTCLNRMRRGIALLKTDQKVRKAFQLMNRAMLMQQLRYGIKLREWNVNEDQSLSLTPIEYPDIHHPDTWPKKLGSWRPFQIAFILMNLQSMISPDDEERKLVDLIWFPTGGGKTEAYLGLTAFTIFLKRLCDSFDSGTTVLMRYTLRLLNAQQYQQAASLICACELIRKEHEHELGTERITIGLWVGQSLSSNRRDEAVRVLKKMGQGDTKENPFIMLKCPWCGAKMGPVHVKGNHCRVQGYQTSRKPSTVIFQCHNEECKFSDKSFNLPLLVIDEDIYESPPTLVIGTVDKFAMLPWKSEARSLFGFRQDENLSPPELIIQDELHLISGPLGSMVGHYETLISELCVNRTVQPHIRPKIVASTATISRAREQGHALYNCGRENVFQFPPQCINAGESFFAYEDKDAKGRIYVGVHATGYSSHATTQVRVISALLQGCKSATVNAEEERDPYWTIVNYFNSLRELGHAATLVSADIREYLNAVWIRSHIHKTDEGDPRRFINHAIELTSRVSSGEIPDTLQALEVSYPRTEKQYPVDICLATNMISVGVDVPRLGLMTVIGQPKTTSEYIQATSRVGRSQEGPGLVVVIYNPGKPRDRSHYEHFWSYHSTIYSQVEPTSVTPFSAPVRERALHALLVGFIRYWSKNNRTSPTPLPQHELTQEIFRIFEQRVKAIDPDEANLTMNLLKERLDEWERYSPAKYGDFSKPTEELPLMYPAGTSPHDEWNKKAWSTPTSMRNVDVTCEAVVVSRYECSDDIEED</sequence>
<name>A0A081BUK7_VECG1</name>
<keyword evidence="3" id="KW-1185">Reference proteome</keyword>
<dbReference type="HOGENOM" id="CLU_004880_0_0_0"/>
<accession>A0A081BUK7</accession>
<evidence type="ECO:0000259" key="1">
    <source>
        <dbReference type="PROSITE" id="PS51194"/>
    </source>
</evidence>
<protein>
    <recommendedName>
        <fullName evidence="1">Helicase C-terminal domain-containing protein</fullName>
    </recommendedName>
</protein>
<dbReference type="Proteomes" id="UP000030661">
    <property type="component" value="Unassembled WGS sequence"/>
</dbReference>
<evidence type="ECO:0000313" key="3">
    <source>
        <dbReference type="Proteomes" id="UP000030661"/>
    </source>
</evidence>
<dbReference type="STRING" id="1499967.U27_02973"/>